<evidence type="ECO:0000313" key="1">
    <source>
        <dbReference type="EMBL" id="HHJ80662.1"/>
    </source>
</evidence>
<evidence type="ECO:0008006" key="2">
    <source>
        <dbReference type="Google" id="ProtNLM"/>
    </source>
</evidence>
<reference evidence="1" key="1">
    <citation type="journal article" date="2020" name="mSystems">
        <title>Genome- and Community-Level Interaction Insights into Carbon Utilization and Element Cycling Functions of Hydrothermarchaeota in Hydrothermal Sediment.</title>
        <authorList>
            <person name="Zhou Z."/>
            <person name="Liu Y."/>
            <person name="Xu W."/>
            <person name="Pan J."/>
            <person name="Luo Z.H."/>
            <person name="Li M."/>
        </authorList>
    </citation>
    <scope>NUCLEOTIDE SEQUENCE [LARGE SCALE GENOMIC DNA]</scope>
    <source>
        <strain evidence="1">HyVt-505</strain>
    </source>
</reference>
<organism evidence="1">
    <name type="scientific">Candidatus Tenderia electrophaga</name>
    <dbReference type="NCBI Taxonomy" id="1748243"/>
    <lineage>
        <taxon>Bacteria</taxon>
        <taxon>Pseudomonadati</taxon>
        <taxon>Pseudomonadota</taxon>
        <taxon>Gammaproteobacteria</taxon>
        <taxon>Candidatus Tenderiales</taxon>
        <taxon>Candidatus Tenderiaceae</taxon>
        <taxon>Candidatus Tenderia</taxon>
    </lineage>
</organism>
<dbReference type="AlphaFoldDB" id="A0A832N552"/>
<proteinExistence type="predicted"/>
<gene>
    <name evidence="1" type="ORF">ENJ65_03410</name>
</gene>
<feature type="non-terminal residue" evidence="1">
    <location>
        <position position="367"/>
    </location>
</feature>
<name>A0A832N552_9GAMM</name>
<accession>A0A832N552</accession>
<sequence>MEINGPPPSIIKPMPLPNAINSWQVGQVLQATVIKQAGPQSLILQVANQQLQAETSINLPAGQKLELRVSQLGDKPILQARILNPIQTSAPQANQPVATDAAINMLLKQALPKQASMASLLANLVWLNQSASKTAVIPAPVLHIIKQLVKQLPSRKSASNAGQLKQDILNSGIFLENKLSKLANDGAKQTDKPAADLKLSLLRLLGAIQKTAKPDNARPPHPLPSQTGNQANFQQAFTLPPLRGQMPQPQAQANANLSGLGNLPQLLSALTKQVESSLARTQLHQAASLPNSDQTPINLAFELPVRNQQHVDIFDISINEEEKNNPNKKDNKRQWSINLAFDLDGLGPVHSKLKMIDNKISTTFWSE</sequence>
<comment type="caution">
    <text evidence="1">The sequence shown here is derived from an EMBL/GenBank/DDBJ whole genome shotgun (WGS) entry which is preliminary data.</text>
</comment>
<protein>
    <recommendedName>
        <fullName evidence="2">Flagellar hook-length control protein-like C-terminal domain-containing protein</fullName>
    </recommendedName>
</protein>
<dbReference type="Proteomes" id="UP000885832">
    <property type="component" value="Unassembled WGS sequence"/>
</dbReference>
<dbReference type="EMBL" id="DRNF01000215">
    <property type="protein sequence ID" value="HHJ80662.1"/>
    <property type="molecule type" value="Genomic_DNA"/>
</dbReference>